<gene>
    <name evidence="2" type="ORF">PHLCEN_2v2101</name>
</gene>
<protein>
    <submittedName>
        <fullName evidence="2">Uncharacterized protein</fullName>
    </submittedName>
</protein>
<comment type="caution">
    <text evidence="2">The sequence shown here is derived from an EMBL/GenBank/DDBJ whole genome shotgun (WGS) entry which is preliminary data.</text>
</comment>
<name>A0A2R6RQ70_9APHY</name>
<organism evidence="2 3">
    <name type="scientific">Hermanssonia centrifuga</name>
    <dbReference type="NCBI Taxonomy" id="98765"/>
    <lineage>
        <taxon>Eukaryota</taxon>
        <taxon>Fungi</taxon>
        <taxon>Dikarya</taxon>
        <taxon>Basidiomycota</taxon>
        <taxon>Agaricomycotina</taxon>
        <taxon>Agaricomycetes</taxon>
        <taxon>Polyporales</taxon>
        <taxon>Meruliaceae</taxon>
        <taxon>Hermanssonia</taxon>
    </lineage>
</organism>
<evidence type="ECO:0000313" key="2">
    <source>
        <dbReference type="EMBL" id="PSS32145.1"/>
    </source>
</evidence>
<evidence type="ECO:0000256" key="1">
    <source>
        <dbReference type="SAM" id="MobiDB-lite"/>
    </source>
</evidence>
<sequence length="103" mass="11483">MSANSVFQSLVHEMAEHTSNSVVHPQQDSRNSRSSSLASDFRVHSLKNIIGNMGQDLDYGFEEETSDECRDIMVGETSAFDMTFDNEELAVEDSEGTQEVYAL</sequence>
<feature type="compositionally biased region" description="Polar residues" evidence="1">
    <location>
        <begin position="17"/>
        <end position="28"/>
    </location>
</feature>
<dbReference type="AlphaFoldDB" id="A0A2R6RQ70"/>
<feature type="region of interest" description="Disordered" evidence="1">
    <location>
        <begin position="17"/>
        <end position="37"/>
    </location>
</feature>
<accession>A0A2R6RQ70</accession>
<dbReference type="EMBL" id="MLYV02000195">
    <property type="protein sequence ID" value="PSS32145.1"/>
    <property type="molecule type" value="Genomic_DNA"/>
</dbReference>
<proteinExistence type="predicted"/>
<reference evidence="2 3" key="1">
    <citation type="submission" date="2018-02" db="EMBL/GenBank/DDBJ databases">
        <title>Genome sequence of the basidiomycete white-rot fungus Phlebia centrifuga.</title>
        <authorList>
            <person name="Granchi Z."/>
            <person name="Peng M."/>
            <person name="de Vries R.P."/>
            <person name="Hilden K."/>
            <person name="Makela M.R."/>
            <person name="Grigoriev I."/>
            <person name="Riley R."/>
        </authorList>
    </citation>
    <scope>NUCLEOTIDE SEQUENCE [LARGE SCALE GENOMIC DNA]</scope>
    <source>
        <strain evidence="2 3">FBCC195</strain>
    </source>
</reference>
<dbReference type="Proteomes" id="UP000186601">
    <property type="component" value="Unassembled WGS sequence"/>
</dbReference>
<evidence type="ECO:0000313" key="3">
    <source>
        <dbReference type="Proteomes" id="UP000186601"/>
    </source>
</evidence>
<keyword evidence="3" id="KW-1185">Reference proteome</keyword>